<feature type="domain" description="OmpR/PhoB-type" evidence="12">
    <location>
        <begin position="134"/>
        <end position="234"/>
    </location>
</feature>
<comment type="caution">
    <text evidence="13">The sequence shown here is derived from an EMBL/GenBank/DDBJ whole genome shotgun (WGS) entry which is preliminary data.</text>
</comment>
<dbReference type="SMART" id="SM00862">
    <property type="entry name" value="Trans_reg_C"/>
    <property type="match status" value="1"/>
</dbReference>
<evidence type="ECO:0000256" key="2">
    <source>
        <dbReference type="ARBA" id="ARBA00022490"/>
    </source>
</evidence>
<evidence type="ECO:0000256" key="1">
    <source>
        <dbReference type="ARBA" id="ARBA00004496"/>
    </source>
</evidence>
<reference evidence="14" key="1">
    <citation type="journal article" date="2019" name="Int. J. Syst. Evol. Microbiol.">
        <title>The Global Catalogue of Microorganisms (GCM) 10K type strain sequencing project: providing services to taxonomists for standard genome sequencing and annotation.</title>
        <authorList>
            <consortium name="The Broad Institute Genomics Platform"/>
            <consortium name="The Broad Institute Genome Sequencing Center for Infectious Disease"/>
            <person name="Wu L."/>
            <person name="Ma J."/>
        </authorList>
    </citation>
    <scope>NUCLEOTIDE SEQUENCE [LARGE SCALE GENOMIC DNA]</scope>
    <source>
        <strain evidence="14">KCTC 12907</strain>
    </source>
</reference>
<dbReference type="InterPro" id="IPR039420">
    <property type="entry name" value="WalR-like"/>
</dbReference>
<keyword evidence="3 9" id="KW-0597">Phosphoprotein</keyword>
<dbReference type="InterPro" id="IPR001867">
    <property type="entry name" value="OmpR/PhoB-type_DNA-bd"/>
</dbReference>
<dbReference type="Proteomes" id="UP001596378">
    <property type="component" value="Unassembled WGS sequence"/>
</dbReference>
<organism evidence="13 14">
    <name type="scientific">Cohnella cellulosilytica</name>
    <dbReference type="NCBI Taxonomy" id="986710"/>
    <lineage>
        <taxon>Bacteria</taxon>
        <taxon>Bacillati</taxon>
        <taxon>Bacillota</taxon>
        <taxon>Bacilli</taxon>
        <taxon>Bacillales</taxon>
        <taxon>Paenibacillaceae</taxon>
        <taxon>Cohnella</taxon>
    </lineage>
</organism>
<dbReference type="PANTHER" id="PTHR48111:SF44">
    <property type="entry name" value="TRANSCRIPTIONAL REGULATORY PROTEIN RESD"/>
    <property type="match status" value="1"/>
</dbReference>
<accession>A0ABW2FB92</accession>
<dbReference type="InterPro" id="IPR011006">
    <property type="entry name" value="CheY-like_superfamily"/>
</dbReference>
<comment type="subcellular location">
    <subcellularLocation>
        <location evidence="1">Cytoplasm</location>
    </subcellularLocation>
</comment>
<dbReference type="PROSITE" id="PS51755">
    <property type="entry name" value="OMPR_PHOB"/>
    <property type="match status" value="1"/>
</dbReference>
<evidence type="ECO:0000259" key="12">
    <source>
        <dbReference type="PROSITE" id="PS51755"/>
    </source>
</evidence>
<evidence type="ECO:0000313" key="13">
    <source>
        <dbReference type="EMBL" id="MFC7150333.1"/>
    </source>
</evidence>
<evidence type="ECO:0000259" key="11">
    <source>
        <dbReference type="PROSITE" id="PS50110"/>
    </source>
</evidence>
<keyword evidence="8" id="KW-0804">Transcription</keyword>
<evidence type="ECO:0000313" key="14">
    <source>
        <dbReference type="Proteomes" id="UP001596378"/>
    </source>
</evidence>
<keyword evidence="7" id="KW-0010">Activator</keyword>
<evidence type="ECO:0000256" key="9">
    <source>
        <dbReference type="PROSITE-ProRule" id="PRU00169"/>
    </source>
</evidence>
<keyword evidence="4" id="KW-0902">Two-component regulatory system</keyword>
<evidence type="ECO:0000256" key="8">
    <source>
        <dbReference type="ARBA" id="ARBA00023163"/>
    </source>
</evidence>
<dbReference type="Pfam" id="PF00486">
    <property type="entry name" value="Trans_reg_C"/>
    <property type="match status" value="1"/>
</dbReference>
<feature type="DNA-binding region" description="OmpR/PhoB-type" evidence="10">
    <location>
        <begin position="134"/>
        <end position="234"/>
    </location>
</feature>
<dbReference type="PROSITE" id="PS50110">
    <property type="entry name" value="RESPONSE_REGULATORY"/>
    <property type="match status" value="1"/>
</dbReference>
<dbReference type="InterPro" id="IPR016032">
    <property type="entry name" value="Sig_transdc_resp-reg_C-effctor"/>
</dbReference>
<dbReference type="SMART" id="SM00448">
    <property type="entry name" value="REC"/>
    <property type="match status" value="1"/>
</dbReference>
<keyword evidence="14" id="KW-1185">Reference proteome</keyword>
<dbReference type="Gene3D" id="3.40.50.2300">
    <property type="match status" value="1"/>
</dbReference>
<evidence type="ECO:0000256" key="7">
    <source>
        <dbReference type="ARBA" id="ARBA00023159"/>
    </source>
</evidence>
<name>A0ABW2FB92_9BACL</name>
<dbReference type="Gene3D" id="1.10.10.10">
    <property type="entry name" value="Winged helix-like DNA-binding domain superfamily/Winged helix DNA-binding domain"/>
    <property type="match status" value="1"/>
</dbReference>
<evidence type="ECO:0000256" key="10">
    <source>
        <dbReference type="PROSITE-ProRule" id="PRU01091"/>
    </source>
</evidence>
<sequence length="235" mass="26588">MIHTQILIVDEEQQIRSTLSRHLQREGFEVKEESDGLNALRQILNHRFDLVVLDTELPGIDSLELCAIIRSESNIPVVFISGKEGEHHKIDGFRAGADDFVLKPFSPREVVHRISGILRRISAQQIQCKKQAASSLIVLPRISLDPRAHKITVDGGPLDLTLKEYDLLYYLAEHAGKSFSRGHLIRNVWKYPYQGDCRTVDTHVKRLREKMNEVAPGSGVLIQTIRGYGYGITQS</sequence>
<dbReference type="SUPFAM" id="SSF46894">
    <property type="entry name" value="C-terminal effector domain of the bipartite response regulators"/>
    <property type="match status" value="1"/>
</dbReference>
<keyword evidence="2" id="KW-0963">Cytoplasm</keyword>
<protein>
    <submittedName>
        <fullName evidence="13">Response regulator transcription factor</fullName>
    </submittedName>
</protein>
<keyword evidence="5" id="KW-0805">Transcription regulation</keyword>
<dbReference type="Pfam" id="PF00072">
    <property type="entry name" value="Response_reg"/>
    <property type="match status" value="1"/>
</dbReference>
<dbReference type="PANTHER" id="PTHR48111">
    <property type="entry name" value="REGULATOR OF RPOS"/>
    <property type="match status" value="1"/>
</dbReference>
<dbReference type="InterPro" id="IPR001789">
    <property type="entry name" value="Sig_transdc_resp-reg_receiver"/>
</dbReference>
<feature type="modified residue" description="4-aspartylphosphate" evidence="9">
    <location>
        <position position="54"/>
    </location>
</feature>
<proteinExistence type="predicted"/>
<evidence type="ECO:0000256" key="6">
    <source>
        <dbReference type="ARBA" id="ARBA00023125"/>
    </source>
</evidence>
<dbReference type="RefSeq" id="WP_378045757.1">
    <property type="nucleotide sequence ID" value="NZ_JBHMDN010000008.1"/>
</dbReference>
<evidence type="ECO:0000256" key="4">
    <source>
        <dbReference type="ARBA" id="ARBA00023012"/>
    </source>
</evidence>
<dbReference type="Gene3D" id="6.10.250.690">
    <property type="match status" value="1"/>
</dbReference>
<dbReference type="InterPro" id="IPR036388">
    <property type="entry name" value="WH-like_DNA-bd_sf"/>
</dbReference>
<evidence type="ECO:0000256" key="3">
    <source>
        <dbReference type="ARBA" id="ARBA00022553"/>
    </source>
</evidence>
<dbReference type="EMBL" id="JBHTAI010000010">
    <property type="protein sequence ID" value="MFC7150333.1"/>
    <property type="molecule type" value="Genomic_DNA"/>
</dbReference>
<keyword evidence="6 10" id="KW-0238">DNA-binding</keyword>
<feature type="domain" description="Response regulatory" evidence="11">
    <location>
        <begin position="5"/>
        <end position="118"/>
    </location>
</feature>
<dbReference type="SUPFAM" id="SSF52172">
    <property type="entry name" value="CheY-like"/>
    <property type="match status" value="1"/>
</dbReference>
<dbReference type="CDD" id="cd00383">
    <property type="entry name" value="trans_reg_C"/>
    <property type="match status" value="1"/>
</dbReference>
<gene>
    <name evidence="13" type="ORF">ACFQMJ_17530</name>
</gene>
<evidence type="ECO:0000256" key="5">
    <source>
        <dbReference type="ARBA" id="ARBA00023015"/>
    </source>
</evidence>